<keyword evidence="2" id="KW-0145">Chemotaxis</keyword>
<keyword evidence="6" id="KW-0812">Transmembrane</keyword>
<dbReference type="InterPro" id="IPR000014">
    <property type="entry name" value="PAS"/>
</dbReference>
<feature type="domain" description="PAC" evidence="8">
    <location>
        <begin position="448"/>
        <end position="500"/>
    </location>
</feature>
<dbReference type="GO" id="GO:0016020">
    <property type="term" value="C:membrane"/>
    <property type="evidence" value="ECO:0007669"/>
    <property type="project" value="UniProtKB-SubCell"/>
</dbReference>
<keyword evidence="11" id="KW-1185">Reference proteome</keyword>
<dbReference type="SUPFAM" id="SSF158472">
    <property type="entry name" value="HAMP domain-like"/>
    <property type="match status" value="1"/>
</dbReference>
<evidence type="ECO:0000259" key="7">
    <source>
        <dbReference type="PROSITE" id="PS50111"/>
    </source>
</evidence>
<dbReference type="EMBL" id="CP012661">
    <property type="protein sequence ID" value="AMY69099.1"/>
    <property type="molecule type" value="Genomic_DNA"/>
</dbReference>
<dbReference type="InterPro" id="IPR000700">
    <property type="entry name" value="PAS-assoc_C"/>
</dbReference>
<keyword evidence="6" id="KW-0472">Membrane</keyword>
<dbReference type="SUPFAM" id="SSF58104">
    <property type="entry name" value="Methyl-accepting chemotaxis protein (MCP) signaling domain"/>
    <property type="match status" value="1"/>
</dbReference>
<feature type="transmembrane region" description="Helical" evidence="6">
    <location>
        <begin position="18"/>
        <end position="40"/>
    </location>
</feature>
<dbReference type="PROSITE" id="PS50885">
    <property type="entry name" value="HAMP"/>
    <property type="match status" value="2"/>
</dbReference>
<gene>
    <name evidence="10" type="ORF">AKL17_1849</name>
</gene>
<dbReference type="RefSeq" id="WP_066812606.1">
    <property type="nucleotide sequence ID" value="NZ_CP012661.1"/>
</dbReference>
<accession>A0A161HC21</accession>
<evidence type="ECO:0000256" key="5">
    <source>
        <dbReference type="SAM" id="MobiDB-lite"/>
    </source>
</evidence>
<organism evidence="10 11">
    <name type="scientific">Frigidibacter mobilis</name>
    <dbReference type="NCBI Taxonomy" id="1335048"/>
    <lineage>
        <taxon>Bacteria</taxon>
        <taxon>Pseudomonadati</taxon>
        <taxon>Pseudomonadota</taxon>
        <taxon>Alphaproteobacteria</taxon>
        <taxon>Rhodobacterales</taxon>
        <taxon>Paracoccaceae</taxon>
        <taxon>Frigidibacter</taxon>
    </lineage>
</organism>
<evidence type="ECO:0000313" key="10">
    <source>
        <dbReference type="EMBL" id="AMY69099.1"/>
    </source>
</evidence>
<dbReference type="OrthoDB" id="354287at2"/>
<dbReference type="AlphaFoldDB" id="A0A161HC21"/>
<dbReference type="PATRIC" id="fig|1335048.3.peg.1926"/>
<evidence type="ECO:0000256" key="2">
    <source>
        <dbReference type="ARBA" id="ARBA00022500"/>
    </source>
</evidence>
<dbReference type="InterPro" id="IPR051310">
    <property type="entry name" value="MCP_chemotaxis"/>
</dbReference>
<dbReference type="InterPro" id="IPR004089">
    <property type="entry name" value="MCPsignal_dom"/>
</dbReference>
<evidence type="ECO:0000256" key="4">
    <source>
        <dbReference type="PROSITE-ProRule" id="PRU00284"/>
    </source>
</evidence>
<dbReference type="InterPro" id="IPR035965">
    <property type="entry name" value="PAS-like_dom_sf"/>
</dbReference>
<protein>
    <submittedName>
        <fullName evidence="10">Methyl-accepting chemotaxis protein McpA</fullName>
    </submittedName>
</protein>
<feature type="compositionally biased region" description="Basic and acidic residues" evidence="5">
    <location>
        <begin position="851"/>
        <end position="864"/>
    </location>
</feature>
<sequence length="864" mass="91768">MARSEGPARGARYLPRSVFAKTAVLFAICATLIVVTMAIIDARATQRTAQSGVEKYAGLIVDMLGHETGASIQFKNAEAVTEVFRRVIDESPETVLSLAAYDLQGQVFTHVGEEPNAEMAAAAVEAMSSDHIYTAGDQRTFAHPAFFGKDRVVTGAVVIYADHSLAAKLVRETHIRAYVTGGGLLLVALFAMSIPFRRMVSRPLVAVNGAMKQVAAGDYAIEVPALNRHDEIGAIAGSLETFRSSLQSAAEATRIGLFKGAAYEGCSAGLMICDTDMKILFVNPALLRLMTEHEAAIRERLKDFDPRALIGRNMDDFHEGRSASARRKLADLSALPLRAELSFGRANLVIEVNAVRGTDGGHIGFVVEWKDLSVELRNTAVLEAIDANQLRAEFTPAGLLESANTQFYRAIGGSPEQHVGVGFRSKVRVEGFEDADKMIDALTMGRSVTGQIRVDRADGGEVILDGSFGAVRDRANQVRSLILLGTDVTATETAKAAAELARSKMEAAQHRVVEALRQGLEQLAAGDLTTKLSEPFSEEYERLRAYFNEATDQLRAAMQGVVENAEAIRGEAGEITSAADDLSRRTEQQAATLEQTAAALDQLTSSVKSAADVANQANKMVSEAKANAEMSGNVVREAVVAMGEIEESSGKISRITSVIDEIAFQTNLLALNAGVEAARAGEAGRGFAVVASEVRALAQRSSEAAREIAGLISASSHQVKRGVDLVGQAGQALGGIETSVADIYSCVSDIAVSAREQSSGLAEINIAVNQLDQVTQQNAAMFEQTTAASHSLNREAESLTATMGRFRTGSGGAAAPGRTAARPRRGPRTHGQQTRAPSGPQGHSAGGGRAPPDRAGRETRAQQR</sequence>
<dbReference type="PANTHER" id="PTHR43531">
    <property type="entry name" value="PROTEIN ICFG"/>
    <property type="match status" value="1"/>
</dbReference>
<dbReference type="CDD" id="cd11386">
    <property type="entry name" value="MCP_signal"/>
    <property type="match status" value="1"/>
</dbReference>
<evidence type="ECO:0000256" key="6">
    <source>
        <dbReference type="SAM" id="Phobius"/>
    </source>
</evidence>
<dbReference type="InterPro" id="IPR004090">
    <property type="entry name" value="Chemotax_Me-accpt_rcpt"/>
</dbReference>
<feature type="domain" description="HAMP" evidence="9">
    <location>
        <begin position="507"/>
        <end position="559"/>
    </location>
</feature>
<dbReference type="GO" id="GO:0006935">
    <property type="term" value="P:chemotaxis"/>
    <property type="evidence" value="ECO:0007669"/>
    <property type="project" value="UniProtKB-KW"/>
</dbReference>
<dbReference type="Proteomes" id="UP000076128">
    <property type="component" value="Chromosome"/>
</dbReference>
<dbReference type="FunFam" id="1.10.287.950:FF:000001">
    <property type="entry name" value="Methyl-accepting chemotaxis sensory transducer"/>
    <property type="match status" value="1"/>
</dbReference>
<dbReference type="STRING" id="1335048.AKL17_1849"/>
<evidence type="ECO:0000256" key="1">
    <source>
        <dbReference type="ARBA" id="ARBA00004370"/>
    </source>
</evidence>
<evidence type="ECO:0000259" key="9">
    <source>
        <dbReference type="PROSITE" id="PS50885"/>
    </source>
</evidence>
<evidence type="ECO:0000313" key="11">
    <source>
        <dbReference type="Proteomes" id="UP000076128"/>
    </source>
</evidence>
<dbReference type="PRINTS" id="PR00260">
    <property type="entry name" value="CHEMTRNSDUCR"/>
</dbReference>
<dbReference type="InterPro" id="IPR003660">
    <property type="entry name" value="HAMP_dom"/>
</dbReference>
<dbReference type="Pfam" id="PF00672">
    <property type="entry name" value="HAMP"/>
    <property type="match status" value="1"/>
</dbReference>
<dbReference type="SMART" id="SM00304">
    <property type="entry name" value="HAMP"/>
    <property type="match status" value="2"/>
</dbReference>
<dbReference type="PROSITE" id="PS50111">
    <property type="entry name" value="CHEMOTAXIS_TRANSDUC_2"/>
    <property type="match status" value="1"/>
</dbReference>
<dbReference type="SMART" id="SM00283">
    <property type="entry name" value="MA"/>
    <property type="match status" value="1"/>
</dbReference>
<dbReference type="KEGG" id="daa:AKL17_1849"/>
<dbReference type="GO" id="GO:0004888">
    <property type="term" value="F:transmembrane signaling receptor activity"/>
    <property type="evidence" value="ECO:0007669"/>
    <property type="project" value="InterPro"/>
</dbReference>
<comment type="similarity">
    <text evidence="3">Belongs to the methyl-accepting chemotaxis (MCP) protein family.</text>
</comment>
<dbReference type="Gene3D" id="1.10.287.950">
    <property type="entry name" value="Methyl-accepting chemotaxis protein"/>
    <property type="match status" value="1"/>
</dbReference>
<feature type="transmembrane region" description="Helical" evidence="6">
    <location>
        <begin position="177"/>
        <end position="196"/>
    </location>
</feature>
<feature type="domain" description="HAMP" evidence="9">
    <location>
        <begin position="198"/>
        <end position="251"/>
    </location>
</feature>
<dbReference type="SUPFAM" id="SSF55785">
    <property type="entry name" value="PYP-like sensor domain (PAS domain)"/>
    <property type="match status" value="1"/>
</dbReference>
<dbReference type="Pfam" id="PF13426">
    <property type="entry name" value="PAS_9"/>
    <property type="match status" value="2"/>
</dbReference>
<dbReference type="PANTHER" id="PTHR43531:SF11">
    <property type="entry name" value="METHYL-ACCEPTING CHEMOTAXIS PROTEIN 3"/>
    <property type="match status" value="1"/>
</dbReference>
<name>A0A161HC21_9RHOB</name>
<dbReference type="CDD" id="cd00130">
    <property type="entry name" value="PAS"/>
    <property type="match status" value="1"/>
</dbReference>
<dbReference type="GO" id="GO:0007165">
    <property type="term" value="P:signal transduction"/>
    <property type="evidence" value="ECO:0007669"/>
    <property type="project" value="UniProtKB-KW"/>
</dbReference>
<dbReference type="Pfam" id="PF00015">
    <property type="entry name" value="MCPsignal"/>
    <property type="match status" value="1"/>
</dbReference>
<feature type="region of interest" description="Disordered" evidence="5">
    <location>
        <begin position="803"/>
        <end position="864"/>
    </location>
</feature>
<proteinExistence type="inferred from homology"/>
<keyword evidence="6" id="KW-1133">Transmembrane helix</keyword>
<keyword evidence="4" id="KW-0807">Transducer</keyword>
<reference evidence="10 11" key="1">
    <citation type="submission" date="2015-09" db="EMBL/GenBank/DDBJ databases">
        <title>Complete genome sequence of Defluviimonas alba cai42t isolated from an oilfield in Xinjiang.</title>
        <authorList>
            <person name="Geng S."/>
            <person name="Pan X."/>
            <person name="Wu X."/>
        </authorList>
    </citation>
    <scope>NUCLEOTIDE SEQUENCE [LARGE SCALE GENOMIC DNA]</scope>
    <source>
        <strain evidence="11">cai42</strain>
    </source>
</reference>
<feature type="domain" description="Methyl-accepting transducer" evidence="7">
    <location>
        <begin position="564"/>
        <end position="793"/>
    </location>
</feature>
<dbReference type="PROSITE" id="PS50113">
    <property type="entry name" value="PAC"/>
    <property type="match status" value="1"/>
</dbReference>
<dbReference type="Gene3D" id="1.10.8.500">
    <property type="entry name" value="HAMP domain in histidine kinase"/>
    <property type="match status" value="1"/>
</dbReference>
<dbReference type="CDD" id="cd06225">
    <property type="entry name" value="HAMP"/>
    <property type="match status" value="1"/>
</dbReference>
<evidence type="ECO:0000256" key="3">
    <source>
        <dbReference type="ARBA" id="ARBA00029447"/>
    </source>
</evidence>
<dbReference type="Gene3D" id="3.30.450.20">
    <property type="entry name" value="PAS domain"/>
    <property type="match status" value="2"/>
</dbReference>
<comment type="subcellular location">
    <subcellularLocation>
        <location evidence="1">Membrane</location>
    </subcellularLocation>
</comment>
<evidence type="ECO:0000259" key="8">
    <source>
        <dbReference type="PROSITE" id="PS50113"/>
    </source>
</evidence>